<evidence type="ECO:0000256" key="3">
    <source>
        <dbReference type="ARBA" id="ARBA00023163"/>
    </source>
</evidence>
<evidence type="ECO:0000313" key="5">
    <source>
        <dbReference type="EMBL" id="CBJ22937.1"/>
    </source>
</evidence>
<dbReference type="GO" id="GO:0003700">
    <property type="term" value="F:DNA-binding transcription factor activity"/>
    <property type="evidence" value="ECO:0007669"/>
    <property type="project" value="InterPro"/>
</dbReference>
<dbReference type="GO" id="GO:0043565">
    <property type="term" value="F:sequence-specific DNA binding"/>
    <property type="evidence" value="ECO:0007669"/>
    <property type="project" value="InterPro"/>
</dbReference>
<dbReference type="OrthoDB" id="506156at2"/>
<evidence type="ECO:0000256" key="1">
    <source>
        <dbReference type="ARBA" id="ARBA00023015"/>
    </source>
</evidence>
<dbReference type="AlphaFoldDB" id="D3HAN9"/>
<evidence type="ECO:0000313" key="6">
    <source>
        <dbReference type="Proteomes" id="UP000008563"/>
    </source>
</evidence>
<dbReference type="SMART" id="SM00342">
    <property type="entry name" value="HTH_ARAC"/>
    <property type="match status" value="1"/>
</dbReference>
<keyword evidence="2" id="KW-0238">DNA-binding</keyword>
<evidence type="ECO:0000259" key="4">
    <source>
        <dbReference type="PROSITE" id="PS01124"/>
    </source>
</evidence>
<dbReference type="Pfam" id="PF12833">
    <property type="entry name" value="HTH_18"/>
    <property type="match status" value="1"/>
</dbReference>
<accession>D3HAN9</accession>
<dbReference type="STRING" id="365659.smi_1697"/>
<keyword evidence="1" id="KW-0805">Transcription regulation</keyword>
<dbReference type="InterPro" id="IPR020449">
    <property type="entry name" value="Tscrpt_reg_AraC-type_HTH"/>
</dbReference>
<dbReference type="InterPro" id="IPR009057">
    <property type="entry name" value="Homeodomain-like_sf"/>
</dbReference>
<dbReference type="InterPro" id="IPR018060">
    <property type="entry name" value="HTH_AraC"/>
</dbReference>
<dbReference type="KEGG" id="smb:smi_1697"/>
<proteinExistence type="predicted"/>
<keyword evidence="3" id="KW-0804">Transcription</keyword>
<dbReference type="PANTHER" id="PTHR47893:SF1">
    <property type="entry name" value="REGULATORY PROTEIN PCHR"/>
    <property type="match status" value="1"/>
</dbReference>
<dbReference type="PRINTS" id="PR00032">
    <property type="entry name" value="HTHARAC"/>
</dbReference>
<reference evidence="5 6" key="1">
    <citation type="journal article" date="2010" name="PLoS ONE">
        <title>The genome of Streptococcus mitis B6--what is a commensal?</title>
        <authorList>
            <person name="Denapaite D."/>
            <person name="Brueckner R."/>
            <person name="Nuhn M."/>
            <person name="Reichmann P."/>
            <person name="Henrich B."/>
            <person name="Maurer P."/>
            <person name="Schaehle Y."/>
            <person name="Selbmann P."/>
            <person name="Zimmermann W."/>
            <person name="Wambutt R."/>
            <person name="Hakenbeck R."/>
        </authorList>
    </citation>
    <scope>NUCLEOTIDE SEQUENCE [LARGE SCALE GENOMIC DNA]</scope>
    <source>
        <strain evidence="5 6">B6</strain>
    </source>
</reference>
<dbReference type="PANTHER" id="PTHR47893">
    <property type="entry name" value="REGULATORY PROTEIN PCHR"/>
    <property type="match status" value="1"/>
</dbReference>
<dbReference type="PROSITE" id="PS00041">
    <property type="entry name" value="HTH_ARAC_FAMILY_1"/>
    <property type="match status" value="1"/>
</dbReference>
<name>D3HAN9_STRM6</name>
<feature type="domain" description="HTH araC/xylS-type" evidence="4">
    <location>
        <begin position="219"/>
        <end position="317"/>
    </location>
</feature>
<dbReference type="SUPFAM" id="SSF46689">
    <property type="entry name" value="Homeodomain-like"/>
    <property type="match status" value="2"/>
</dbReference>
<gene>
    <name evidence="5" type="ordered locus">smi_1697</name>
</gene>
<dbReference type="Gene3D" id="1.10.10.60">
    <property type="entry name" value="Homeodomain-like"/>
    <property type="match status" value="2"/>
</dbReference>
<protein>
    <submittedName>
        <fullName evidence="5">Transcriptional regulator, AraC family</fullName>
    </submittedName>
</protein>
<evidence type="ECO:0000256" key="2">
    <source>
        <dbReference type="ARBA" id="ARBA00023125"/>
    </source>
</evidence>
<dbReference type="InterPro" id="IPR053142">
    <property type="entry name" value="PchR_regulatory_protein"/>
</dbReference>
<dbReference type="PROSITE" id="PS01124">
    <property type="entry name" value="HTH_ARAC_FAMILY_2"/>
    <property type="match status" value="1"/>
</dbReference>
<dbReference type="PATRIC" id="fig|365659.3.peg.1718"/>
<dbReference type="HOGENOM" id="CLU_052345_0_0_9"/>
<dbReference type="EMBL" id="FN568063">
    <property type="protein sequence ID" value="CBJ22937.1"/>
    <property type="molecule type" value="Genomic_DNA"/>
</dbReference>
<organism evidence="5 6">
    <name type="scientific">Streptococcus mitis (strain B6)</name>
    <dbReference type="NCBI Taxonomy" id="365659"/>
    <lineage>
        <taxon>Bacteria</taxon>
        <taxon>Bacillati</taxon>
        <taxon>Bacillota</taxon>
        <taxon>Bacilli</taxon>
        <taxon>Lactobacillales</taxon>
        <taxon>Streptococcaceae</taxon>
        <taxon>Streptococcus</taxon>
        <taxon>Streptococcus mitis group</taxon>
    </lineage>
</organism>
<dbReference type="eggNOG" id="COG2207">
    <property type="taxonomic scope" value="Bacteria"/>
</dbReference>
<sequence length="319" mass="37194">MIGMDNRFNKSWYGDKAQLVDSDNDCVIIDYGCKGKGIITSYNLYDGITLCFLDFYTDEIMPSQKFNPDIISIVHCQAGRYECEFSNHQMFYLSEGYFSIMGTKHLPISFSFPLKKCYAFSLVIDKHALSADTQKILNDFCLDMDKISERLKLNKNGYLSHADFELGHLFEEFYNAKDKESITYFRVKAIEFLYFINKLSGNEETEFRYFNKKYIQITKDVCKYMTEHLEEKVSLEQLAYEKGINLSLLYKVFAQVYGDTPYSYIKKYKMNIASNELRNSKRKINDIALSLGYSNASKFSIAFQSVYGILPKDYRKAEN</sequence>
<dbReference type="Proteomes" id="UP000008563">
    <property type="component" value="Chromosome"/>
</dbReference>
<dbReference type="InterPro" id="IPR018062">
    <property type="entry name" value="HTH_AraC-typ_CS"/>
</dbReference>